<keyword evidence="2" id="KW-1185">Reference proteome</keyword>
<accession>A0AAD2CYK2</accession>
<dbReference type="AlphaFoldDB" id="A0AAD2CYK2"/>
<evidence type="ECO:0000313" key="1">
    <source>
        <dbReference type="EMBL" id="CAJ1945818.1"/>
    </source>
</evidence>
<sequence length="121" mass="14135">MVFDNMDVTMNYAAPGEHKPTIERSNQTLKGLFRAHDHQMVFKAIPKVLTIALLKHVTKVSNFYPAKEGISKYYSPHMIVRQNQWIFQKNLLLKLDPLYKDMVTLPTTVNNQERLMVFNLE</sequence>
<comment type="caution">
    <text evidence="1">The sequence shown here is derived from an EMBL/GenBank/DDBJ whole genome shotgun (WGS) entry which is preliminary data.</text>
</comment>
<name>A0AAD2CYK2_9STRA</name>
<proteinExistence type="predicted"/>
<dbReference type="EMBL" id="CAKOGP040001535">
    <property type="protein sequence ID" value="CAJ1945818.1"/>
    <property type="molecule type" value="Genomic_DNA"/>
</dbReference>
<gene>
    <name evidence="1" type="ORF">CYCCA115_LOCUS9961</name>
</gene>
<protein>
    <submittedName>
        <fullName evidence="1">Uncharacterized protein</fullName>
    </submittedName>
</protein>
<organism evidence="1 2">
    <name type="scientific">Cylindrotheca closterium</name>
    <dbReference type="NCBI Taxonomy" id="2856"/>
    <lineage>
        <taxon>Eukaryota</taxon>
        <taxon>Sar</taxon>
        <taxon>Stramenopiles</taxon>
        <taxon>Ochrophyta</taxon>
        <taxon>Bacillariophyta</taxon>
        <taxon>Bacillariophyceae</taxon>
        <taxon>Bacillariophycidae</taxon>
        <taxon>Bacillariales</taxon>
        <taxon>Bacillariaceae</taxon>
        <taxon>Cylindrotheca</taxon>
    </lineage>
</organism>
<evidence type="ECO:0000313" key="2">
    <source>
        <dbReference type="Proteomes" id="UP001295423"/>
    </source>
</evidence>
<reference evidence="1" key="1">
    <citation type="submission" date="2023-08" db="EMBL/GenBank/DDBJ databases">
        <authorList>
            <person name="Audoor S."/>
            <person name="Bilcke G."/>
        </authorList>
    </citation>
    <scope>NUCLEOTIDE SEQUENCE</scope>
</reference>
<dbReference type="Proteomes" id="UP001295423">
    <property type="component" value="Unassembled WGS sequence"/>
</dbReference>